<evidence type="ECO:0000256" key="1">
    <source>
        <dbReference type="ARBA" id="ARBA00004141"/>
    </source>
</evidence>
<evidence type="ECO:0008006" key="9">
    <source>
        <dbReference type="Google" id="ProtNLM"/>
    </source>
</evidence>
<keyword evidence="5 6" id="KW-0472">Membrane</keyword>
<dbReference type="GO" id="GO:0071786">
    <property type="term" value="P:endoplasmic reticulum tubular network organization"/>
    <property type="evidence" value="ECO:0007669"/>
    <property type="project" value="TreeGrafter"/>
</dbReference>
<keyword evidence="8" id="KW-1185">Reference proteome</keyword>
<reference evidence="7" key="1">
    <citation type="submission" date="2022-07" db="EMBL/GenBank/DDBJ databases">
        <title>Draft genome sequence of Zalerion maritima ATCC 34329, a (micro)plastics degrading marine fungus.</title>
        <authorList>
            <person name="Paco A."/>
            <person name="Goncalves M.F.M."/>
            <person name="Rocha-Santos T.A.P."/>
            <person name="Alves A."/>
        </authorList>
    </citation>
    <scope>NUCLEOTIDE SEQUENCE</scope>
    <source>
        <strain evidence="7">ATCC 34329</strain>
    </source>
</reference>
<evidence type="ECO:0000313" key="8">
    <source>
        <dbReference type="Proteomes" id="UP001201980"/>
    </source>
</evidence>
<dbReference type="Pfam" id="PF03661">
    <property type="entry name" value="TMEM33_Pom33"/>
    <property type="match status" value="1"/>
</dbReference>
<dbReference type="GO" id="GO:0061024">
    <property type="term" value="P:membrane organization"/>
    <property type="evidence" value="ECO:0007669"/>
    <property type="project" value="TreeGrafter"/>
</dbReference>
<evidence type="ECO:0000313" key="7">
    <source>
        <dbReference type="EMBL" id="KAJ2892483.1"/>
    </source>
</evidence>
<evidence type="ECO:0000256" key="5">
    <source>
        <dbReference type="ARBA" id="ARBA00023136"/>
    </source>
</evidence>
<proteinExistence type="inferred from homology"/>
<comment type="subcellular location">
    <subcellularLocation>
        <location evidence="1">Membrane</location>
        <topology evidence="1">Multi-pass membrane protein</topology>
    </subcellularLocation>
</comment>
<feature type="transmembrane region" description="Helical" evidence="6">
    <location>
        <begin position="24"/>
        <end position="42"/>
    </location>
</feature>
<keyword evidence="4 6" id="KW-1133">Transmembrane helix</keyword>
<organism evidence="7 8">
    <name type="scientific">Zalerion maritima</name>
    <dbReference type="NCBI Taxonomy" id="339359"/>
    <lineage>
        <taxon>Eukaryota</taxon>
        <taxon>Fungi</taxon>
        <taxon>Dikarya</taxon>
        <taxon>Ascomycota</taxon>
        <taxon>Pezizomycotina</taxon>
        <taxon>Sordariomycetes</taxon>
        <taxon>Lulworthiomycetidae</taxon>
        <taxon>Lulworthiales</taxon>
        <taxon>Lulworthiaceae</taxon>
        <taxon>Zalerion</taxon>
    </lineage>
</organism>
<evidence type="ECO:0000256" key="2">
    <source>
        <dbReference type="ARBA" id="ARBA00007322"/>
    </source>
</evidence>
<comment type="caution">
    <text evidence="7">The sequence shown here is derived from an EMBL/GenBank/DDBJ whole genome shotgun (WGS) entry which is preliminary data.</text>
</comment>
<accession>A0AAD5WM79</accession>
<dbReference type="EMBL" id="JAKWBI020000795">
    <property type="protein sequence ID" value="KAJ2892483.1"/>
    <property type="molecule type" value="Genomic_DNA"/>
</dbReference>
<evidence type="ECO:0000256" key="4">
    <source>
        <dbReference type="ARBA" id="ARBA00022989"/>
    </source>
</evidence>
<protein>
    <recommendedName>
        <fullName evidence="9">Pore membrane protein of 33 kDa</fullName>
    </recommendedName>
</protein>
<name>A0AAD5WM79_9PEZI</name>
<sequence>MAPPPSPDLPLAERLMALAKTLQFGWFAGHLTLLLCVSRYLLSWIRMNYYGAMAQFCYRTTFVAASVTYGIVVYKTFRARAKTGQTLPNGIIGLLSDENIQYLAMALVWLIMPQYVLAMLPYTIYSIFHVATYTRSNLIPTVSPKMAAPPAGTPNAKPVPAPNPLSEKIGWFVKEYYDNAMSVVSGLEIAIWIRLLLSAIIFQRRSWILLACYTAFLRTRFAQSTHVQNSFGQFDARVNTILGAQNIPPAARQGWDGVKTAARSFHDATDAHKYMGGAPAAKKSS</sequence>
<dbReference type="GO" id="GO:0005783">
    <property type="term" value="C:endoplasmic reticulum"/>
    <property type="evidence" value="ECO:0007669"/>
    <property type="project" value="TreeGrafter"/>
</dbReference>
<gene>
    <name evidence="7" type="ORF">MKZ38_009705</name>
</gene>
<dbReference type="PANTHER" id="PTHR12703:SF4">
    <property type="entry name" value="TRANSMEMBRANE PROTEIN 33"/>
    <property type="match status" value="1"/>
</dbReference>
<comment type="similarity">
    <text evidence="2">Belongs to the PER33/POM33 family.</text>
</comment>
<dbReference type="AlphaFoldDB" id="A0AAD5WM79"/>
<dbReference type="PANTHER" id="PTHR12703">
    <property type="entry name" value="TRANSMEMBRANE PROTEIN 33"/>
    <property type="match status" value="1"/>
</dbReference>
<dbReference type="InterPro" id="IPR051645">
    <property type="entry name" value="PER33/POM33_regulator"/>
</dbReference>
<keyword evidence="3 6" id="KW-0812">Transmembrane</keyword>
<evidence type="ECO:0000256" key="6">
    <source>
        <dbReference type="SAM" id="Phobius"/>
    </source>
</evidence>
<evidence type="ECO:0000256" key="3">
    <source>
        <dbReference type="ARBA" id="ARBA00022692"/>
    </source>
</evidence>
<feature type="transmembrane region" description="Helical" evidence="6">
    <location>
        <begin position="102"/>
        <end position="128"/>
    </location>
</feature>
<dbReference type="GO" id="GO:0016020">
    <property type="term" value="C:membrane"/>
    <property type="evidence" value="ECO:0007669"/>
    <property type="project" value="UniProtKB-SubCell"/>
</dbReference>
<dbReference type="InterPro" id="IPR005344">
    <property type="entry name" value="TMEM33/Pom33"/>
</dbReference>
<dbReference type="Proteomes" id="UP001201980">
    <property type="component" value="Unassembled WGS sequence"/>
</dbReference>